<evidence type="ECO:0000256" key="1">
    <source>
        <dbReference type="ARBA" id="ARBA00022737"/>
    </source>
</evidence>
<keyword evidence="4" id="KW-0812">Transmembrane</keyword>
<feature type="repeat" description="TPR" evidence="3">
    <location>
        <begin position="239"/>
        <end position="272"/>
    </location>
</feature>
<dbReference type="SMART" id="SM00028">
    <property type="entry name" value="TPR"/>
    <property type="match status" value="4"/>
</dbReference>
<reference evidence="5" key="1">
    <citation type="submission" date="2019-10" db="EMBL/GenBank/DDBJ databases">
        <title>Draft genome sequence of Panacibacter sp. KCS-6.</title>
        <authorList>
            <person name="Yim K.J."/>
        </authorList>
    </citation>
    <scope>NUCLEOTIDE SEQUENCE</scope>
    <source>
        <strain evidence="5">KCS-6</strain>
    </source>
</reference>
<keyword evidence="2 3" id="KW-0802">TPR repeat</keyword>
<feature type="transmembrane region" description="Helical" evidence="4">
    <location>
        <begin position="120"/>
        <end position="142"/>
    </location>
</feature>
<keyword evidence="4" id="KW-0472">Membrane</keyword>
<feature type="repeat" description="TPR" evidence="3">
    <location>
        <begin position="307"/>
        <end position="340"/>
    </location>
</feature>
<evidence type="ECO:0000313" key="5">
    <source>
        <dbReference type="EMBL" id="NNV57260.1"/>
    </source>
</evidence>
<feature type="transmembrane region" description="Helical" evidence="4">
    <location>
        <begin position="92"/>
        <end position="114"/>
    </location>
</feature>
<keyword evidence="1" id="KW-0677">Repeat</keyword>
<dbReference type="PANTHER" id="PTHR44858:SF1">
    <property type="entry name" value="UDP-N-ACETYLGLUCOSAMINE--PEPTIDE N-ACETYLGLUCOSAMINYLTRANSFERASE SPINDLY-RELATED"/>
    <property type="match status" value="1"/>
</dbReference>
<gene>
    <name evidence="5" type="ORF">GD597_17445</name>
</gene>
<protein>
    <recommendedName>
        <fullName evidence="7">Tetratricopeptide repeat protein</fullName>
    </recommendedName>
</protein>
<accession>A0A8J8JVC9</accession>
<dbReference type="Pfam" id="PF13181">
    <property type="entry name" value="TPR_8"/>
    <property type="match status" value="1"/>
</dbReference>
<proteinExistence type="predicted"/>
<evidence type="ECO:0000313" key="6">
    <source>
        <dbReference type="Proteomes" id="UP000598971"/>
    </source>
</evidence>
<keyword evidence="6" id="KW-1185">Reference proteome</keyword>
<dbReference type="PANTHER" id="PTHR44858">
    <property type="entry name" value="TETRATRICOPEPTIDE REPEAT PROTEIN 6"/>
    <property type="match status" value="1"/>
</dbReference>
<evidence type="ECO:0000256" key="3">
    <source>
        <dbReference type="PROSITE-ProRule" id="PRU00339"/>
    </source>
</evidence>
<dbReference type="Proteomes" id="UP000598971">
    <property type="component" value="Unassembled WGS sequence"/>
</dbReference>
<evidence type="ECO:0000256" key="4">
    <source>
        <dbReference type="SAM" id="Phobius"/>
    </source>
</evidence>
<dbReference type="PROSITE" id="PS50005">
    <property type="entry name" value="TPR"/>
    <property type="match status" value="4"/>
</dbReference>
<comment type="caution">
    <text evidence="5">The sequence shown here is derived from an EMBL/GenBank/DDBJ whole genome shotgun (WGS) entry which is preliminary data.</text>
</comment>
<feature type="repeat" description="TPR" evidence="3">
    <location>
        <begin position="341"/>
        <end position="374"/>
    </location>
</feature>
<dbReference type="Pfam" id="PF13431">
    <property type="entry name" value="TPR_17"/>
    <property type="match status" value="2"/>
</dbReference>
<dbReference type="EMBL" id="WHPF01000014">
    <property type="protein sequence ID" value="NNV57260.1"/>
    <property type="molecule type" value="Genomic_DNA"/>
</dbReference>
<evidence type="ECO:0000256" key="2">
    <source>
        <dbReference type="ARBA" id="ARBA00022803"/>
    </source>
</evidence>
<organism evidence="5 6">
    <name type="scientific">Limnovirga soli</name>
    <dbReference type="NCBI Taxonomy" id="2656915"/>
    <lineage>
        <taxon>Bacteria</taxon>
        <taxon>Pseudomonadati</taxon>
        <taxon>Bacteroidota</taxon>
        <taxon>Chitinophagia</taxon>
        <taxon>Chitinophagales</taxon>
        <taxon>Chitinophagaceae</taxon>
        <taxon>Limnovirga</taxon>
    </lineage>
</organism>
<dbReference type="InterPro" id="IPR011990">
    <property type="entry name" value="TPR-like_helical_dom_sf"/>
</dbReference>
<feature type="repeat" description="TPR" evidence="3">
    <location>
        <begin position="273"/>
        <end position="306"/>
    </location>
</feature>
<evidence type="ECO:0008006" key="7">
    <source>
        <dbReference type="Google" id="ProtNLM"/>
    </source>
</evidence>
<sequence length="403" mass="45772">MQYFPIFLMLLIGLVLITRPLTVLFHELGHAISVILLTKQRATIYIGTYGDPKKCVKINFGLLTIFLRSNPFAWRLGICIPSAKSVSVKRQIIYTLTGPIASLIIATTACYFTFAYDLHGFLKLFLIIFLGSAFLDLLINLIPSKKPIKLYDGKITYNDGYSLKQLFYYIRLPKEYTQAADLYNEQKFADAAVLLEKLLSSKEDENIYRLAISSYLQEKNYHKAKEISDAFAIRGKMNSDDLSNIALSNSMLGFHDEALELYDKSLRLNPFNKYSLNNKGYTLNLMEKYKEAISLFDKSIELDTDFAYSYNNRGLAKIKLGQTEEGLQDINRSFEIDPDNSYAYMNMGIYHFDKGEVDEALQNFAKAKEIDSSTYMIDKFIKDAQKEISIRAAGNSGIAESGA</sequence>
<dbReference type="InterPro" id="IPR019734">
    <property type="entry name" value="TPR_rpt"/>
</dbReference>
<dbReference type="AlphaFoldDB" id="A0A8J8JVC9"/>
<name>A0A8J8JVC9_9BACT</name>
<dbReference type="Gene3D" id="1.25.40.10">
    <property type="entry name" value="Tetratricopeptide repeat domain"/>
    <property type="match status" value="2"/>
</dbReference>
<dbReference type="SUPFAM" id="SSF48452">
    <property type="entry name" value="TPR-like"/>
    <property type="match status" value="1"/>
</dbReference>
<dbReference type="InterPro" id="IPR050498">
    <property type="entry name" value="Ycf3"/>
</dbReference>
<keyword evidence="4" id="KW-1133">Transmembrane helix</keyword>